<dbReference type="OrthoDB" id="430679at2759"/>
<organism evidence="12 13">
    <name type="scientific">Chytriomyces confervae</name>
    <dbReference type="NCBI Taxonomy" id="246404"/>
    <lineage>
        <taxon>Eukaryota</taxon>
        <taxon>Fungi</taxon>
        <taxon>Fungi incertae sedis</taxon>
        <taxon>Chytridiomycota</taxon>
        <taxon>Chytridiomycota incertae sedis</taxon>
        <taxon>Chytridiomycetes</taxon>
        <taxon>Chytridiales</taxon>
        <taxon>Chytriomycetaceae</taxon>
        <taxon>Chytriomyces</taxon>
    </lineage>
</organism>
<dbReference type="SUPFAM" id="SSF109604">
    <property type="entry name" value="HD-domain/PDEase-like"/>
    <property type="match status" value="1"/>
</dbReference>
<evidence type="ECO:0000256" key="4">
    <source>
        <dbReference type="ARBA" id="ARBA00023211"/>
    </source>
</evidence>
<evidence type="ECO:0000256" key="10">
    <source>
        <dbReference type="ARBA" id="ARBA00041770"/>
    </source>
</evidence>
<evidence type="ECO:0000256" key="2">
    <source>
        <dbReference type="ARBA" id="ARBA00022723"/>
    </source>
</evidence>
<sequence length="178" mass="20131">MSGNAIIEAADFAATKHVNQRRMNAEQAPYINHCIGVCRVLTAEGNVDDTDTLVAALLHDTVEDTDTTFEEIEARFGPTVRKLVSEVTDDKTLEKKERKRLQIEKAPFASDQAKRIKMADKIYNLRDIVKSPPLGWSEQRIKEYMEWAQKVTNGCRGVNDKLEAILDGIYADFHSKHP</sequence>
<dbReference type="GO" id="GO:0046872">
    <property type="term" value="F:metal ion binding"/>
    <property type="evidence" value="ECO:0007669"/>
    <property type="project" value="UniProtKB-KW"/>
</dbReference>
<name>A0A507FBC6_9FUNG</name>
<comment type="similarity">
    <text evidence="7">Belongs to the MESH1 family.</text>
</comment>
<evidence type="ECO:0000256" key="3">
    <source>
        <dbReference type="ARBA" id="ARBA00022801"/>
    </source>
</evidence>
<comment type="function">
    <text evidence="6">ppGpp hydrolyzing enzyme involved in starvation response.</text>
</comment>
<comment type="caution">
    <text evidence="12">The sequence shown here is derived from an EMBL/GenBank/DDBJ whole genome shotgun (WGS) entry which is preliminary data.</text>
</comment>
<dbReference type="PANTHER" id="PTHR46246:SF1">
    <property type="entry name" value="GUANOSINE-3',5'-BIS(DIPHOSPHATE) 3'-PYROPHOSPHOHYDROLASE MESH1"/>
    <property type="match status" value="1"/>
</dbReference>
<dbReference type="InterPro" id="IPR052194">
    <property type="entry name" value="MESH1"/>
</dbReference>
<keyword evidence="2" id="KW-0479">Metal-binding</keyword>
<evidence type="ECO:0000256" key="5">
    <source>
        <dbReference type="ARBA" id="ARBA00024387"/>
    </source>
</evidence>
<keyword evidence="4" id="KW-0464">Manganese</keyword>
<evidence type="ECO:0000256" key="8">
    <source>
        <dbReference type="ARBA" id="ARBA00040793"/>
    </source>
</evidence>
<dbReference type="FunFam" id="1.10.3210.10:FF:000012">
    <property type="entry name" value="HD domain containing 3"/>
    <property type="match status" value="1"/>
</dbReference>
<evidence type="ECO:0000256" key="1">
    <source>
        <dbReference type="ARBA" id="ARBA00001936"/>
    </source>
</evidence>
<comment type="cofactor">
    <cofactor evidence="1">
        <name>Mn(2+)</name>
        <dbReference type="ChEBI" id="CHEBI:29035"/>
    </cofactor>
</comment>
<protein>
    <recommendedName>
        <fullName evidence="8">Guanosine-3',5'-bis(diphosphate) 3'-pyrophosphohydrolase MESH1</fullName>
        <ecNumber evidence="5">3.1.7.2</ecNumber>
    </recommendedName>
    <alternativeName>
        <fullName evidence="9">Metazoan SpoT homolog 1</fullName>
    </alternativeName>
    <alternativeName>
        <fullName evidence="10">Penta-phosphate guanosine-3'-pyrophosphohydrolase</fullName>
    </alternativeName>
</protein>
<keyword evidence="13" id="KW-1185">Reference proteome</keyword>
<dbReference type="Gene3D" id="1.10.3210.10">
    <property type="entry name" value="Hypothetical protein af1432"/>
    <property type="match status" value="1"/>
</dbReference>
<comment type="catalytic activity">
    <reaction evidence="11">
        <text>guanosine 3',5'-bis(diphosphate) + H2O = GDP + diphosphate + H(+)</text>
        <dbReference type="Rhea" id="RHEA:14253"/>
        <dbReference type="ChEBI" id="CHEBI:15377"/>
        <dbReference type="ChEBI" id="CHEBI:15378"/>
        <dbReference type="ChEBI" id="CHEBI:33019"/>
        <dbReference type="ChEBI" id="CHEBI:58189"/>
        <dbReference type="ChEBI" id="CHEBI:77828"/>
        <dbReference type="EC" id="3.1.7.2"/>
    </reaction>
</comment>
<dbReference type="EC" id="3.1.7.2" evidence="5"/>
<evidence type="ECO:0000256" key="9">
    <source>
        <dbReference type="ARBA" id="ARBA00041464"/>
    </source>
</evidence>
<dbReference type="GO" id="GO:0008893">
    <property type="term" value="F:guanosine-3',5'-bis(diphosphate) 3'-diphosphatase activity"/>
    <property type="evidence" value="ECO:0007669"/>
    <property type="project" value="UniProtKB-EC"/>
</dbReference>
<dbReference type="STRING" id="246404.A0A507FBC6"/>
<reference evidence="12 13" key="1">
    <citation type="journal article" date="2019" name="Sci. Rep.">
        <title>Comparative genomics of chytrid fungi reveal insights into the obligate biotrophic and pathogenic lifestyle of Synchytrium endobioticum.</title>
        <authorList>
            <person name="van de Vossenberg B.T.L.H."/>
            <person name="Warris S."/>
            <person name="Nguyen H.D.T."/>
            <person name="van Gent-Pelzer M.P.E."/>
            <person name="Joly D.L."/>
            <person name="van de Geest H.C."/>
            <person name="Bonants P.J.M."/>
            <person name="Smith D.S."/>
            <person name="Levesque C.A."/>
            <person name="van der Lee T.A.J."/>
        </authorList>
    </citation>
    <scope>NUCLEOTIDE SEQUENCE [LARGE SCALE GENOMIC DNA]</scope>
    <source>
        <strain evidence="12 13">CBS 675.73</strain>
    </source>
</reference>
<evidence type="ECO:0000256" key="11">
    <source>
        <dbReference type="ARBA" id="ARBA00047968"/>
    </source>
</evidence>
<dbReference type="PANTHER" id="PTHR46246">
    <property type="entry name" value="GUANOSINE-3',5'-BIS(DIPHOSPHATE) 3'-PYROPHOSPHOHYDROLASE MESH1"/>
    <property type="match status" value="1"/>
</dbReference>
<evidence type="ECO:0000256" key="6">
    <source>
        <dbReference type="ARBA" id="ARBA00037781"/>
    </source>
</evidence>
<dbReference type="InterPro" id="IPR003607">
    <property type="entry name" value="HD/PDEase_dom"/>
</dbReference>
<dbReference type="EMBL" id="QEAP01000218">
    <property type="protein sequence ID" value="TPX72568.1"/>
    <property type="molecule type" value="Genomic_DNA"/>
</dbReference>
<dbReference type="AlphaFoldDB" id="A0A507FBC6"/>
<dbReference type="CDD" id="cd00077">
    <property type="entry name" value="HDc"/>
    <property type="match status" value="1"/>
</dbReference>
<gene>
    <name evidence="12" type="ORF">CcCBS67573_g05755</name>
</gene>
<evidence type="ECO:0000313" key="13">
    <source>
        <dbReference type="Proteomes" id="UP000320333"/>
    </source>
</evidence>
<evidence type="ECO:0000313" key="12">
    <source>
        <dbReference type="EMBL" id="TPX72568.1"/>
    </source>
</evidence>
<evidence type="ECO:0000256" key="7">
    <source>
        <dbReference type="ARBA" id="ARBA00038354"/>
    </source>
</evidence>
<keyword evidence="3" id="KW-0378">Hydrolase</keyword>
<dbReference type="Pfam" id="PF13328">
    <property type="entry name" value="HD_4"/>
    <property type="match status" value="1"/>
</dbReference>
<accession>A0A507FBC6</accession>
<proteinExistence type="inferred from homology"/>
<dbReference type="Proteomes" id="UP000320333">
    <property type="component" value="Unassembled WGS sequence"/>
</dbReference>